<reference evidence="1" key="1">
    <citation type="submission" date="2020-08" db="EMBL/GenBank/DDBJ databases">
        <title>Multicomponent nature underlies the extraordinary mechanical properties of spider dragline silk.</title>
        <authorList>
            <person name="Kono N."/>
            <person name="Nakamura H."/>
            <person name="Mori M."/>
            <person name="Yoshida Y."/>
            <person name="Ohtoshi R."/>
            <person name="Malay A.D."/>
            <person name="Moran D.A.P."/>
            <person name="Tomita M."/>
            <person name="Numata K."/>
            <person name="Arakawa K."/>
        </authorList>
    </citation>
    <scope>NUCLEOTIDE SEQUENCE</scope>
</reference>
<name>A0A8X6W7G3_TRICX</name>
<keyword evidence="2" id="KW-1185">Reference proteome</keyword>
<protein>
    <submittedName>
        <fullName evidence="1">Uncharacterized protein</fullName>
    </submittedName>
</protein>
<sequence>MSLDARLELYGGWCKCSQPKLVIWFCVSVADCDLTLSSNNRKPDLRSPGRFLRIACFNFDNVSRYLVALMVPTSKKSTQK</sequence>
<comment type="caution">
    <text evidence="1">The sequence shown here is derived from an EMBL/GenBank/DDBJ whole genome shotgun (WGS) entry which is preliminary data.</text>
</comment>
<dbReference type="EMBL" id="BMAU01021388">
    <property type="protein sequence ID" value="GFY29574.1"/>
    <property type="molecule type" value="Genomic_DNA"/>
</dbReference>
<evidence type="ECO:0000313" key="1">
    <source>
        <dbReference type="EMBL" id="GFY29574.1"/>
    </source>
</evidence>
<dbReference type="Proteomes" id="UP000887159">
    <property type="component" value="Unassembled WGS sequence"/>
</dbReference>
<accession>A0A8X6W7G3</accession>
<dbReference type="AlphaFoldDB" id="A0A8X6W7G3"/>
<proteinExistence type="predicted"/>
<organism evidence="1 2">
    <name type="scientific">Trichonephila clavipes</name>
    <name type="common">Golden silk orbweaver</name>
    <name type="synonym">Nephila clavipes</name>
    <dbReference type="NCBI Taxonomy" id="2585209"/>
    <lineage>
        <taxon>Eukaryota</taxon>
        <taxon>Metazoa</taxon>
        <taxon>Ecdysozoa</taxon>
        <taxon>Arthropoda</taxon>
        <taxon>Chelicerata</taxon>
        <taxon>Arachnida</taxon>
        <taxon>Araneae</taxon>
        <taxon>Araneomorphae</taxon>
        <taxon>Entelegynae</taxon>
        <taxon>Araneoidea</taxon>
        <taxon>Nephilidae</taxon>
        <taxon>Trichonephila</taxon>
    </lineage>
</organism>
<gene>
    <name evidence="1" type="ORF">TNCV_2627441</name>
</gene>
<evidence type="ECO:0000313" key="2">
    <source>
        <dbReference type="Proteomes" id="UP000887159"/>
    </source>
</evidence>